<proteinExistence type="predicted"/>
<evidence type="ECO:0000256" key="1">
    <source>
        <dbReference type="SAM" id="SignalP"/>
    </source>
</evidence>
<accession>A0AA36LQQ9</accession>
<protein>
    <submittedName>
        <fullName evidence="2">Uncharacterized protein</fullName>
    </submittedName>
</protein>
<evidence type="ECO:0000313" key="3">
    <source>
        <dbReference type="Proteomes" id="UP000040841"/>
    </source>
</evidence>
<name>A0AA36LQQ9_YERMO</name>
<organism evidence="2 3">
    <name type="scientific">Yersinia mollaretii</name>
    <dbReference type="NCBI Taxonomy" id="33060"/>
    <lineage>
        <taxon>Bacteria</taxon>
        <taxon>Pseudomonadati</taxon>
        <taxon>Pseudomonadota</taxon>
        <taxon>Gammaproteobacteria</taxon>
        <taxon>Enterobacterales</taxon>
        <taxon>Yersiniaceae</taxon>
        <taxon>Yersinia</taxon>
    </lineage>
</organism>
<evidence type="ECO:0000313" key="2">
    <source>
        <dbReference type="EMBL" id="CNI74098.1"/>
    </source>
</evidence>
<comment type="caution">
    <text evidence="2">The sequence shown here is derived from an EMBL/GenBank/DDBJ whole genome shotgun (WGS) entry which is preliminary data.</text>
</comment>
<sequence length="50" mass="5527">MKWLSVKNSLLLAVSALCLSLTTSAMSQAEETQKLPQVQLQIGFYDLLSQ</sequence>
<reference evidence="2 3" key="1">
    <citation type="submission" date="2015-03" db="EMBL/GenBank/DDBJ databases">
        <authorList>
            <consortium name="Pathogen Informatics"/>
            <person name="Murphy D."/>
        </authorList>
    </citation>
    <scope>NUCLEOTIDE SEQUENCE [LARGE SCALE GENOMIC DNA]</scope>
    <source>
        <strain evidence="2 3">FE82747</strain>
    </source>
</reference>
<dbReference type="AlphaFoldDB" id="A0AA36LQQ9"/>
<dbReference type="EMBL" id="CQBM01000019">
    <property type="protein sequence ID" value="CNI74098.1"/>
    <property type="molecule type" value="Genomic_DNA"/>
</dbReference>
<feature type="signal peptide" evidence="1">
    <location>
        <begin position="1"/>
        <end position="29"/>
    </location>
</feature>
<dbReference type="Proteomes" id="UP000040841">
    <property type="component" value="Unassembled WGS sequence"/>
</dbReference>
<keyword evidence="1" id="KW-0732">Signal</keyword>
<gene>
    <name evidence="2" type="ORF">ERS008502_04139</name>
</gene>
<feature type="chain" id="PRO_5041400465" evidence="1">
    <location>
        <begin position="30"/>
        <end position="50"/>
    </location>
</feature>